<protein>
    <submittedName>
        <fullName evidence="8">Fructose-specific PTS system IIB component</fullName>
    </submittedName>
</protein>
<dbReference type="Pfam" id="PF02302">
    <property type="entry name" value="PTS_IIB"/>
    <property type="match status" value="1"/>
</dbReference>
<keyword evidence="6" id="KW-0418">Kinase</keyword>
<dbReference type="NCBIfam" id="NF007783">
    <property type="entry name" value="PRK10474.1"/>
    <property type="match status" value="1"/>
</dbReference>
<evidence type="ECO:0000256" key="6">
    <source>
        <dbReference type="ARBA" id="ARBA00022777"/>
    </source>
</evidence>
<dbReference type="GO" id="GO:0005886">
    <property type="term" value="C:plasma membrane"/>
    <property type="evidence" value="ECO:0007669"/>
    <property type="project" value="TreeGrafter"/>
</dbReference>
<keyword evidence="5" id="KW-0598">Phosphotransferase system</keyword>
<dbReference type="HOGENOM" id="CLU_013155_2_1_9"/>
<dbReference type="PROSITE" id="PS51099">
    <property type="entry name" value="PTS_EIIB_TYPE_2"/>
    <property type="match status" value="1"/>
</dbReference>
<dbReference type="AlphaFoldDB" id="A0A0H3GEG7"/>
<dbReference type="InterPro" id="IPR036095">
    <property type="entry name" value="PTS_EIIB-like_sf"/>
</dbReference>
<dbReference type="KEGG" id="lmt:LMRG_00316"/>
<dbReference type="FunFam" id="3.40.50.2300:FF:000014">
    <property type="entry name" value="PTS system fructose-like transporter subunit IIB"/>
    <property type="match status" value="1"/>
</dbReference>
<reference evidence="9" key="1">
    <citation type="submission" date="2010-04" db="EMBL/GenBank/DDBJ databases">
        <title>The genome sequence of Listeria monocytogenes strain 10403S.</title>
        <authorList>
            <consortium name="The Broad Institute Genome Sequencing Platform"/>
            <consortium name="The Broad Institute Genome Sequencing Center for Infectious Disease"/>
            <person name="Borowsky M."/>
            <person name="Borodovsky M."/>
            <person name="Young S.K."/>
            <person name="Zeng Q."/>
            <person name="Koehrsen M."/>
            <person name="Fitzgerald M."/>
            <person name="Wiedmann M."/>
            <person name="Swaminathan B."/>
            <person name="Lauer P."/>
            <person name="Portnoy D."/>
            <person name="Cossart P."/>
            <person name="Buchrieser C."/>
            <person name="Higgins D."/>
            <person name="Abouelleil A."/>
            <person name="Alvarado L."/>
            <person name="Arachchi H.M."/>
            <person name="Berlin A."/>
            <person name="Borenstein D."/>
            <person name="Brown A."/>
            <person name="Chapman S.B."/>
            <person name="Chen Z."/>
            <person name="Dunbar C.D."/>
            <person name="Engels R."/>
            <person name="Freedman E."/>
            <person name="Gearin G."/>
            <person name="Gellesch M."/>
            <person name="Goldberg J."/>
            <person name="Griggs A."/>
            <person name="Gujja S."/>
            <person name="Heilman E."/>
            <person name="Heiman D."/>
            <person name="Howarth C."/>
            <person name="Jen D."/>
            <person name="Larson L."/>
            <person name="Lui A."/>
            <person name="MacDonald J."/>
            <person name="Mehta T."/>
            <person name="Montmayeur A."/>
            <person name="Neiman D."/>
            <person name="Park D."/>
            <person name="Pearson M."/>
            <person name="Priest M."/>
            <person name="Richards J."/>
            <person name="Roberts A."/>
            <person name="Saif S."/>
            <person name="Shea T."/>
            <person name="Shenoy N."/>
            <person name="Sisk P."/>
            <person name="Stolte C."/>
            <person name="Sykes S."/>
            <person name="Walk T."/>
            <person name="White J."/>
            <person name="Yandava C."/>
            <person name="Haas B."/>
            <person name="Nusbaum C."/>
            <person name="Birren B."/>
        </authorList>
    </citation>
    <scope>NUCLEOTIDE SEQUENCE [LARGE SCALE GENOMIC DNA]</scope>
    <source>
        <strain evidence="9">10403S</strain>
    </source>
</reference>
<dbReference type="NCBIfam" id="TIGR00829">
    <property type="entry name" value="FRU"/>
    <property type="match status" value="1"/>
</dbReference>
<dbReference type="CDD" id="cd05569">
    <property type="entry name" value="PTS_IIB_fructose"/>
    <property type="match status" value="1"/>
</dbReference>
<evidence type="ECO:0000259" key="7">
    <source>
        <dbReference type="PROSITE" id="PS51099"/>
    </source>
</evidence>
<dbReference type="Gene3D" id="3.40.50.2300">
    <property type="match status" value="1"/>
</dbReference>
<keyword evidence="3" id="KW-0762">Sugar transport</keyword>
<keyword evidence="2" id="KW-0597">Phosphoprotein</keyword>
<evidence type="ECO:0000256" key="3">
    <source>
        <dbReference type="ARBA" id="ARBA00022597"/>
    </source>
</evidence>
<evidence type="ECO:0000256" key="2">
    <source>
        <dbReference type="ARBA" id="ARBA00022553"/>
    </source>
</evidence>
<dbReference type="InterPro" id="IPR003353">
    <property type="entry name" value="PTS_IIB_fruc"/>
</dbReference>
<evidence type="ECO:0000313" key="9">
    <source>
        <dbReference type="Proteomes" id="UP000001288"/>
    </source>
</evidence>
<dbReference type="PANTHER" id="PTHR30505">
    <property type="entry name" value="FRUCTOSE-LIKE PERMEASE"/>
    <property type="match status" value="1"/>
</dbReference>
<evidence type="ECO:0000313" key="8">
    <source>
        <dbReference type="EMBL" id="AEO05635.1"/>
    </source>
</evidence>
<name>A0A0H3GEG7_LISM4</name>
<dbReference type="PANTHER" id="PTHR30505:SF0">
    <property type="entry name" value="FRUCTOSE-LIKE PTS SYSTEM EIIBC COMPONENT-RELATED"/>
    <property type="match status" value="1"/>
</dbReference>
<proteinExistence type="predicted"/>
<evidence type="ECO:0000256" key="1">
    <source>
        <dbReference type="ARBA" id="ARBA00022448"/>
    </source>
</evidence>
<dbReference type="GO" id="GO:0022877">
    <property type="term" value="F:protein-N(PI)-phosphohistidine-fructose phosphotransferase system transporter activity"/>
    <property type="evidence" value="ECO:0007669"/>
    <property type="project" value="InterPro"/>
</dbReference>
<dbReference type="GO" id="GO:0016301">
    <property type="term" value="F:kinase activity"/>
    <property type="evidence" value="ECO:0007669"/>
    <property type="project" value="UniProtKB-KW"/>
</dbReference>
<feature type="domain" description="PTS EIIB type-2" evidence="7">
    <location>
        <begin position="4"/>
        <end position="102"/>
    </location>
</feature>
<dbReference type="EMBL" id="CP002002">
    <property type="protein sequence ID" value="AEO05635.1"/>
    <property type="molecule type" value="Genomic_DNA"/>
</dbReference>
<evidence type="ECO:0000256" key="5">
    <source>
        <dbReference type="ARBA" id="ARBA00022683"/>
    </source>
</evidence>
<dbReference type="GO" id="GO:0009401">
    <property type="term" value="P:phosphoenolpyruvate-dependent sugar phosphotransferase system"/>
    <property type="evidence" value="ECO:0007669"/>
    <property type="project" value="UniProtKB-KW"/>
</dbReference>
<evidence type="ECO:0000256" key="4">
    <source>
        <dbReference type="ARBA" id="ARBA00022679"/>
    </source>
</evidence>
<dbReference type="GO" id="GO:0090563">
    <property type="term" value="F:protein-phosphocysteine-sugar phosphotransferase activity"/>
    <property type="evidence" value="ECO:0007669"/>
    <property type="project" value="TreeGrafter"/>
</dbReference>
<keyword evidence="1" id="KW-0813">Transport</keyword>
<keyword evidence="4" id="KW-0808">Transferase</keyword>
<dbReference type="InterPro" id="IPR003501">
    <property type="entry name" value="PTS_EIIB_2/3"/>
</dbReference>
<organism evidence="8 9">
    <name type="scientific">Listeria monocytogenes serotype 1/2a (strain 10403S)</name>
    <dbReference type="NCBI Taxonomy" id="393133"/>
    <lineage>
        <taxon>Bacteria</taxon>
        <taxon>Bacillati</taxon>
        <taxon>Bacillota</taxon>
        <taxon>Bacilli</taxon>
        <taxon>Bacillales</taxon>
        <taxon>Listeriaceae</taxon>
        <taxon>Listeria</taxon>
    </lineage>
</organism>
<dbReference type="InterPro" id="IPR050864">
    <property type="entry name" value="Bacterial_PTS_Sugar_Transport"/>
</dbReference>
<dbReference type="InterPro" id="IPR013011">
    <property type="entry name" value="PTS_EIIB_2"/>
</dbReference>
<gene>
    <name evidence="8" type="ordered locus">LMRG_00316</name>
</gene>
<sequence length="105" mass="11540">MITMKIVAVTSCPSGVAHTYMSAESLELSAKKMGVTIKVETQGSSGIENKLTAKEIEEADCVIITNDVEIRESQRFKGKKVVKMSVSEIIKKSDALIKKLQTMFE</sequence>
<dbReference type="Proteomes" id="UP000001288">
    <property type="component" value="Chromosome"/>
</dbReference>
<dbReference type="SUPFAM" id="SSF52794">
    <property type="entry name" value="PTS system IIB component-like"/>
    <property type="match status" value="1"/>
</dbReference>
<accession>A0A0H3GEG7</accession>